<dbReference type="WBParaSite" id="PgR072X_g038_t02">
    <property type="protein sequence ID" value="PgR072X_g038_t02"/>
    <property type="gene ID" value="PgR072X_g038"/>
</dbReference>
<dbReference type="AlphaFoldDB" id="A0A915BZY6"/>
<feature type="compositionally biased region" description="Basic and acidic residues" evidence="1">
    <location>
        <begin position="63"/>
        <end position="76"/>
    </location>
</feature>
<feature type="region of interest" description="Disordered" evidence="1">
    <location>
        <begin position="63"/>
        <end position="118"/>
    </location>
</feature>
<sequence length="224" mass="26577">MLMPKKRKSRNHVFEESHRAGFERRNFESAERLLRRVGAVTTEEIKEKRMLAKYELAGRDMRQVEADYKKMEESQERRKRRRLKQEMRESRKPNADVKHNEGRKLHKHKLSRKEAYRERRRAAEVSERNEMILDAKEVIAFGSRVDAPPVFSSIQYGKLESVFSKAGSKPLLLKSKLEAKLEHNKGIKYSTNDTKERKEAIAAERTRVIEAYRFLKKNRRNFAC</sequence>
<evidence type="ECO:0000313" key="2">
    <source>
        <dbReference type="Proteomes" id="UP000887569"/>
    </source>
</evidence>
<organism evidence="2 3">
    <name type="scientific">Parascaris univalens</name>
    <name type="common">Nematode worm</name>
    <dbReference type="NCBI Taxonomy" id="6257"/>
    <lineage>
        <taxon>Eukaryota</taxon>
        <taxon>Metazoa</taxon>
        <taxon>Ecdysozoa</taxon>
        <taxon>Nematoda</taxon>
        <taxon>Chromadorea</taxon>
        <taxon>Rhabditida</taxon>
        <taxon>Spirurina</taxon>
        <taxon>Ascaridomorpha</taxon>
        <taxon>Ascaridoidea</taxon>
        <taxon>Ascarididae</taxon>
        <taxon>Parascaris</taxon>
    </lineage>
</organism>
<keyword evidence="2" id="KW-1185">Reference proteome</keyword>
<evidence type="ECO:0000313" key="3">
    <source>
        <dbReference type="WBParaSite" id="PgR072X_g038_t02"/>
    </source>
</evidence>
<evidence type="ECO:0000256" key="1">
    <source>
        <dbReference type="SAM" id="MobiDB-lite"/>
    </source>
</evidence>
<accession>A0A915BZY6</accession>
<proteinExistence type="predicted"/>
<dbReference type="PANTHER" id="PTHR21838:SF2">
    <property type="entry name" value="COILED-COIL DOMAIN-CONTAINING PROTEIN 137"/>
    <property type="match status" value="1"/>
</dbReference>
<dbReference type="Proteomes" id="UP000887569">
    <property type="component" value="Unplaced"/>
</dbReference>
<dbReference type="PANTHER" id="PTHR21838">
    <property type="entry name" value="COILED-COIL DOMAIN-CONTAINING PROTEIN 137"/>
    <property type="match status" value="1"/>
</dbReference>
<dbReference type="InterPro" id="IPR026680">
    <property type="entry name" value="CCDC137"/>
</dbReference>
<name>A0A915BZY6_PARUN</name>
<dbReference type="GO" id="GO:0005634">
    <property type="term" value="C:nucleus"/>
    <property type="evidence" value="ECO:0007669"/>
    <property type="project" value="TreeGrafter"/>
</dbReference>
<protein>
    <submittedName>
        <fullName evidence="3">Uncharacterized protein</fullName>
    </submittedName>
</protein>
<reference evidence="3" key="1">
    <citation type="submission" date="2022-11" db="UniProtKB">
        <authorList>
            <consortium name="WormBaseParasite"/>
        </authorList>
    </citation>
    <scope>IDENTIFICATION</scope>
</reference>
<feature type="compositionally biased region" description="Basic and acidic residues" evidence="1">
    <location>
        <begin position="84"/>
        <end position="103"/>
    </location>
</feature>